<proteinExistence type="predicted"/>
<gene>
    <name evidence="2" type="ORF">SCA03_27790</name>
</gene>
<evidence type="ECO:0000313" key="2">
    <source>
        <dbReference type="EMBL" id="GEB50228.1"/>
    </source>
</evidence>
<keyword evidence="3" id="KW-1185">Reference proteome</keyword>
<reference evidence="2 3" key="1">
    <citation type="submission" date="2019-06" db="EMBL/GenBank/DDBJ databases">
        <title>Whole genome shotgun sequence of Streptomyces cacaoi subsp. cacaoi NBRC 12748.</title>
        <authorList>
            <person name="Hosoyama A."/>
            <person name="Uohara A."/>
            <person name="Ohji S."/>
            <person name="Ichikawa N."/>
        </authorList>
    </citation>
    <scope>NUCLEOTIDE SEQUENCE [LARGE SCALE GENOMIC DNA]</scope>
    <source>
        <strain evidence="2 3">NBRC 12748</strain>
    </source>
</reference>
<evidence type="ECO:0000256" key="1">
    <source>
        <dbReference type="SAM" id="MobiDB-lite"/>
    </source>
</evidence>
<dbReference type="Proteomes" id="UP000319210">
    <property type="component" value="Unassembled WGS sequence"/>
</dbReference>
<dbReference type="AlphaFoldDB" id="A0A4Y3R0M7"/>
<protein>
    <submittedName>
        <fullName evidence="2">Uncharacterized protein</fullName>
    </submittedName>
</protein>
<evidence type="ECO:0000313" key="3">
    <source>
        <dbReference type="Proteomes" id="UP000319210"/>
    </source>
</evidence>
<sequence>MRRRRSACRSVSGGAPGYATGPAEPDVPGRPEPPAPRAGEGTASDGAGPPAAPVAFLGFVGFTDIVSDRSRFRGVLTPCREPCIVAGRAGVARITCSGRPAEVTGR</sequence>
<dbReference type="EMBL" id="BJMM01000011">
    <property type="protein sequence ID" value="GEB50228.1"/>
    <property type="molecule type" value="Genomic_DNA"/>
</dbReference>
<feature type="region of interest" description="Disordered" evidence="1">
    <location>
        <begin position="1"/>
        <end position="50"/>
    </location>
</feature>
<accession>A0A4Y3R0M7</accession>
<name>A0A4Y3R0M7_STRCI</name>
<comment type="caution">
    <text evidence="2">The sequence shown here is derived from an EMBL/GenBank/DDBJ whole genome shotgun (WGS) entry which is preliminary data.</text>
</comment>
<organism evidence="2 3">
    <name type="scientific">Streptomyces cacaoi</name>
    <dbReference type="NCBI Taxonomy" id="1898"/>
    <lineage>
        <taxon>Bacteria</taxon>
        <taxon>Bacillati</taxon>
        <taxon>Actinomycetota</taxon>
        <taxon>Actinomycetes</taxon>
        <taxon>Kitasatosporales</taxon>
        <taxon>Streptomycetaceae</taxon>
        <taxon>Streptomyces</taxon>
    </lineage>
</organism>